<dbReference type="Pfam" id="PF00441">
    <property type="entry name" value="Acyl-CoA_dh_1"/>
    <property type="match status" value="1"/>
</dbReference>
<dbReference type="PROSITE" id="PS00072">
    <property type="entry name" value="ACYL_COA_DH_1"/>
    <property type="match status" value="1"/>
</dbReference>
<dbReference type="Proteomes" id="UP001501821">
    <property type="component" value="Unassembled WGS sequence"/>
</dbReference>
<comment type="similarity">
    <text evidence="2 5">Belongs to the acyl-CoA dehydrogenase family.</text>
</comment>
<feature type="domain" description="Acyl-CoA oxidase/dehydrogenase middle" evidence="7">
    <location>
        <begin position="128"/>
        <end position="225"/>
    </location>
</feature>
<comment type="cofactor">
    <cofactor evidence="1 5">
        <name>FAD</name>
        <dbReference type="ChEBI" id="CHEBI:57692"/>
    </cofactor>
</comment>
<reference evidence="10" key="1">
    <citation type="journal article" date="2019" name="Int. J. Syst. Evol. Microbiol.">
        <title>The Global Catalogue of Microorganisms (GCM) 10K type strain sequencing project: providing services to taxonomists for standard genome sequencing and annotation.</title>
        <authorList>
            <consortium name="The Broad Institute Genomics Platform"/>
            <consortium name="The Broad Institute Genome Sequencing Center for Infectious Disease"/>
            <person name="Wu L."/>
            <person name="Ma J."/>
        </authorList>
    </citation>
    <scope>NUCLEOTIDE SEQUENCE [LARGE SCALE GENOMIC DNA]</scope>
    <source>
        <strain evidence="10">JCM 16953</strain>
    </source>
</reference>
<feature type="domain" description="Acyl-CoA dehydrogenase/oxidase C-terminal" evidence="6">
    <location>
        <begin position="237"/>
        <end position="391"/>
    </location>
</feature>
<dbReference type="InterPro" id="IPR006089">
    <property type="entry name" value="Acyl-CoA_DH_CS"/>
</dbReference>
<evidence type="ECO:0000313" key="9">
    <source>
        <dbReference type="EMBL" id="GAA3808522.1"/>
    </source>
</evidence>
<evidence type="ECO:0000256" key="5">
    <source>
        <dbReference type="RuleBase" id="RU362125"/>
    </source>
</evidence>
<dbReference type="RefSeq" id="WP_344772771.1">
    <property type="nucleotide sequence ID" value="NZ_BAABAH010000002.1"/>
</dbReference>
<evidence type="ECO:0000313" key="10">
    <source>
        <dbReference type="Proteomes" id="UP001501821"/>
    </source>
</evidence>
<dbReference type="Pfam" id="PF02771">
    <property type="entry name" value="Acyl-CoA_dh_N"/>
    <property type="match status" value="1"/>
</dbReference>
<accession>A0ABP7I6L9</accession>
<dbReference type="InterPro" id="IPR037069">
    <property type="entry name" value="AcylCoA_DH/ox_N_sf"/>
</dbReference>
<dbReference type="PIRSF" id="PIRSF016578">
    <property type="entry name" value="HsaA"/>
    <property type="match status" value="1"/>
</dbReference>
<gene>
    <name evidence="9" type="ORF">GCM10022242_09260</name>
</gene>
<evidence type="ECO:0000259" key="6">
    <source>
        <dbReference type="Pfam" id="PF00441"/>
    </source>
</evidence>
<evidence type="ECO:0000256" key="2">
    <source>
        <dbReference type="ARBA" id="ARBA00009347"/>
    </source>
</evidence>
<evidence type="ECO:0000256" key="1">
    <source>
        <dbReference type="ARBA" id="ARBA00001974"/>
    </source>
</evidence>
<dbReference type="SUPFAM" id="SSF47203">
    <property type="entry name" value="Acyl-CoA dehydrogenase C-terminal domain-like"/>
    <property type="match status" value="1"/>
</dbReference>
<dbReference type="InterPro" id="IPR036250">
    <property type="entry name" value="AcylCo_DH-like_C"/>
</dbReference>
<proteinExistence type="inferred from homology"/>
<keyword evidence="3 5" id="KW-0285">Flavoprotein</keyword>
<dbReference type="InterPro" id="IPR006091">
    <property type="entry name" value="Acyl-CoA_Oxase/DH_mid-dom"/>
</dbReference>
<keyword evidence="4 5" id="KW-0274">FAD</keyword>
<keyword evidence="10" id="KW-1185">Reference proteome</keyword>
<dbReference type="Gene3D" id="2.40.110.10">
    <property type="entry name" value="Butyryl-CoA Dehydrogenase, subunit A, domain 2"/>
    <property type="match status" value="1"/>
</dbReference>
<sequence length="396" mass="42289">MSFELSREHEEFRRTVREFAESEIAPHVPKWDKDHHFPTDVVQKMGELGLFGLTAPEEYGGAGLSAEDGPFTSLCLAIEELGRVDQSMGITLEAGVGLGINPIQTFGTDEQKQAWLPDLVAGQRLAGFGLTEAGAGSDAGATRTKAVLDNGEWVINGSKQFITNSGSDITSLVTVTASTGSSEGGRPEISAIVVPAGTPGFTAEPPYDKLGWHISDTHPLTFEDCRVPADNLLGQRGRGFAQFLAILDDGRVAIAALAVGLIQACVDLCVEYSLDRQTFGAPIGRKQGVAFQVADLEVMLHASRLLTYRAAAMKDAGADATSTKQFKHAASIAKLYATESAVTATRIATQVFGGYGFMEEYAVARFYRDAKILEIGEGTSEVQRMLIARGLGLPVE</sequence>
<dbReference type="Pfam" id="PF02770">
    <property type="entry name" value="Acyl-CoA_dh_M"/>
    <property type="match status" value="1"/>
</dbReference>
<dbReference type="PROSITE" id="PS00073">
    <property type="entry name" value="ACYL_COA_DH_2"/>
    <property type="match status" value="1"/>
</dbReference>
<dbReference type="PANTHER" id="PTHR43884:SF12">
    <property type="entry name" value="ISOVALERYL-COA DEHYDROGENASE, MITOCHONDRIAL-RELATED"/>
    <property type="match status" value="1"/>
</dbReference>
<comment type="caution">
    <text evidence="9">The sequence shown here is derived from an EMBL/GenBank/DDBJ whole genome shotgun (WGS) entry which is preliminary data.</text>
</comment>
<dbReference type="InterPro" id="IPR013786">
    <property type="entry name" value="AcylCoA_DH/ox_N"/>
</dbReference>
<feature type="domain" description="Acyl-CoA dehydrogenase/oxidase N-terminal" evidence="8">
    <location>
        <begin position="7"/>
        <end position="122"/>
    </location>
</feature>
<evidence type="ECO:0000259" key="7">
    <source>
        <dbReference type="Pfam" id="PF02770"/>
    </source>
</evidence>
<organism evidence="9 10">
    <name type="scientific">Nocardioides panacisoli</name>
    <dbReference type="NCBI Taxonomy" id="627624"/>
    <lineage>
        <taxon>Bacteria</taxon>
        <taxon>Bacillati</taxon>
        <taxon>Actinomycetota</taxon>
        <taxon>Actinomycetes</taxon>
        <taxon>Propionibacteriales</taxon>
        <taxon>Nocardioidaceae</taxon>
        <taxon>Nocardioides</taxon>
    </lineage>
</organism>
<dbReference type="InterPro" id="IPR009075">
    <property type="entry name" value="AcylCo_DH/oxidase_C"/>
</dbReference>
<dbReference type="PANTHER" id="PTHR43884">
    <property type="entry name" value="ACYL-COA DEHYDROGENASE"/>
    <property type="match status" value="1"/>
</dbReference>
<dbReference type="Gene3D" id="1.10.540.10">
    <property type="entry name" value="Acyl-CoA dehydrogenase/oxidase, N-terminal domain"/>
    <property type="match status" value="1"/>
</dbReference>
<evidence type="ECO:0000256" key="4">
    <source>
        <dbReference type="ARBA" id="ARBA00022827"/>
    </source>
</evidence>
<keyword evidence="5" id="KW-0560">Oxidoreductase</keyword>
<dbReference type="InterPro" id="IPR046373">
    <property type="entry name" value="Acyl-CoA_Oxase/DH_mid-dom_sf"/>
</dbReference>
<name>A0ABP7I6L9_9ACTN</name>
<dbReference type="InterPro" id="IPR009100">
    <property type="entry name" value="AcylCoA_DH/oxidase_NM_dom_sf"/>
</dbReference>
<protein>
    <submittedName>
        <fullName evidence="9">Acyl-CoA dehydrogenase family protein</fullName>
    </submittedName>
</protein>
<evidence type="ECO:0000259" key="8">
    <source>
        <dbReference type="Pfam" id="PF02771"/>
    </source>
</evidence>
<dbReference type="EMBL" id="BAABAH010000002">
    <property type="protein sequence ID" value="GAA3808522.1"/>
    <property type="molecule type" value="Genomic_DNA"/>
</dbReference>
<dbReference type="Gene3D" id="1.20.140.10">
    <property type="entry name" value="Butyryl-CoA Dehydrogenase, subunit A, domain 3"/>
    <property type="match status" value="1"/>
</dbReference>
<dbReference type="SUPFAM" id="SSF56645">
    <property type="entry name" value="Acyl-CoA dehydrogenase NM domain-like"/>
    <property type="match status" value="1"/>
</dbReference>
<evidence type="ECO:0000256" key="3">
    <source>
        <dbReference type="ARBA" id="ARBA00022630"/>
    </source>
</evidence>